<organism evidence="1 2">
    <name type="scientific">Anisodus tanguticus</name>
    <dbReference type="NCBI Taxonomy" id="243964"/>
    <lineage>
        <taxon>Eukaryota</taxon>
        <taxon>Viridiplantae</taxon>
        <taxon>Streptophyta</taxon>
        <taxon>Embryophyta</taxon>
        <taxon>Tracheophyta</taxon>
        <taxon>Spermatophyta</taxon>
        <taxon>Magnoliopsida</taxon>
        <taxon>eudicotyledons</taxon>
        <taxon>Gunneridae</taxon>
        <taxon>Pentapetalae</taxon>
        <taxon>asterids</taxon>
        <taxon>lamiids</taxon>
        <taxon>Solanales</taxon>
        <taxon>Solanaceae</taxon>
        <taxon>Solanoideae</taxon>
        <taxon>Hyoscyameae</taxon>
        <taxon>Anisodus</taxon>
    </lineage>
</organism>
<dbReference type="Proteomes" id="UP001291623">
    <property type="component" value="Unassembled WGS sequence"/>
</dbReference>
<reference evidence="1" key="1">
    <citation type="submission" date="2023-12" db="EMBL/GenBank/DDBJ databases">
        <title>Genome assembly of Anisodus tanguticus.</title>
        <authorList>
            <person name="Wang Y.-J."/>
        </authorList>
    </citation>
    <scope>NUCLEOTIDE SEQUENCE</scope>
    <source>
        <strain evidence="1">KB-2021</strain>
        <tissue evidence="1">Leaf</tissue>
    </source>
</reference>
<protein>
    <submittedName>
        <fullName evidence="1">Uncharacterized protein</fullName>
    </submittedName>
</protein>
<dbReference type="PANTHER" id="PTHR33233:SF17">
    <property type="entry name" value="DUF4283 DOMAIN-CONTAINING PROTEIN"/>
    <property type="match status" value="1"/>
</dbReference>
<proteinExistence type="predicted"/>
<sequence>MSSNASAPIITNISLVTLTSSKAVLTPTVTVPLATDMPLELEKEVQAQETQAKTWSEMFSHNRAATNGVPLTFIPPKVINGKLVVQIERAKVAKETEEWRKALVLVLVDMDVTKDSPKEIDIVDPFGKYFEKSKTQEPEQVQVTDPAVKEKIDRTGKIKKIMDPNANYEDKVAGQLVAEHEIKDFRETSVAQCLADMKSTGRFLGTIDIYGVKLTGDFAMTSE</sequence>
<name>A0AAE1VAM7_9SOLA</name>
<accession>A0AAE1VAM7</accession>
<dbReference type="AlphaFoldDB" id="A0AAE1VAM7"/>
<keyword evidence="2" id="KW-1185">Reference proteome</keyword>
<evidence type="ECO:0000313" key="1">
    <source>
        <dbReference type="EMBL" id="KAK4354384.1"/>
    </source>
</evidence>
<dbReference type="PANTHER" id="PTHR33233">
    <property type="entry name" value="ENDONUCLEASE/EXONUCLEASE/PHOSPHATASE"/>
    <property type="match status" value="1"/>
</dbReference>
<evidence type="ECO:0000313" key="2">
    <source>
        <dbReference type="Proteomes" id="UP001291623"/>
    </source>
</evidence>
<dbReference type="EMBL" id="JAVYJV010000014">
    <property type="protein sequence ID" value="KAK4354384.1"/>
    <property type="molecule type" value="Genomic_DNA"/>
</dbReference>
<comment type="caution">
    <text evidence="1">The sequence shown here is derived from an EMBL/GenBank/DDBJ whole genome shotgun (WGS) entry which is preliminary data.</text>
</comment>
<gene>
    <name evidence="1" type="ORF">RND71_026578</name>
</gene>